<accession>A0A9K3CVU4</accession>
<evidence type="ECO:0000313" key="3">
    <source>
        <dbReference type="EMBL" id="GIQ84136.1"/>
    </source>
</evidence>
<keyword evidence="2" id="KW-0732">Signal</keyword>
<feature type="region of interest" description="Disordered" evidence="1">
    <location>
        <begin position="1833"/>
        <end position="1921"/>
    </location>
</feature>
<evidence type="ECO:0000256" key="2">
    <source>
        <dbReference type="SAM" id="SignalP"/>
    </source>
</evidence>
<name>A0A9K3CVU4_9EUKA</name>
<feature type="region of interest" description="Disordered" evidence="1">
    <location>
        <begin position="2001"/>
        <end position="2021"/>
    </location>
</feature>
<proteinExistence type="predicted"/>
<feature type="signal peptide" evidence="2">
    <location>
        <begin position="1"/>
        <end position="20"/>
    </location>
</feature>
<organism evidence="3 4">
    <name type="scientific">Kipferlia bialata</name>
    <dbReference type="NCBI Taxonomy" id="797122"/>
    <lineage>
        <taxon>Eukaryota</taxon>
        <taxon>Metamonada</taxon>
        <taxon>Carpediemonas-like organisms</taxon>
        <taxon>Kipferlia</taxon>
    </lineage>
</organism>
<evidence type="ECO:0008006" key="5">
    <source>
        <dbReference type="Google" id="ProtNLM"/>
    </source>
</evidence>
<dbReference type="Proteomes" id="UP000265618">
    <property type="component" value="Unassembled WGS sequence"/>
</dbReference>
<feature type="chain" id="PRO_5039930982" description="Ig-like domain-containing protein" evidence="2">
    <location>
        <begin position="21"/>
        <end position="2076"/>
    </location>
</feature>
<feature type="region of interest" description="Disordered" evidence="1">
    <location>
        <begin position="1794"/>
        <end position="1813"/>
    </location>
</feature>
<keyword evidence="4" id="KW-1185">Reference proteome</keyword>
<comment type="caution">
    <text evidence="3">The sequence shown here is derived from an EMBL/GenBank/DDBJ whole genome shotgun (WGS) entry which is preliminary data.</text>
</comment>
<feature type="compositionally biased region" description="Low complexity" evidence="1">
    <location>
        <begin position="1865"/>
        <end position="1878"/>
    </location>
</feature>
<reference evidence="3 4" key="1">
    <citation type="journal article" date="2018" name="PLoS ONE">
        <title>The draft genome of Kipferlia bialata reveals reductive genome evolution in fornicate parasites.</title>
        <authorList>
            <person name="Tanifuji G."/>
            <person name="Takabayashi S."/>
            <person name="Kume K."/>
            <person name="Takagi M."/>
            <person name="Nakayama T."/>
            <person name="Kamikawa R."/>
            <person name="Inagaki Y."/>
            <person name="Hashimoto T."/>
        </authorList>
    </citation>
    <scope>NUCLEOTIDE SEQUENCE [LARGE SCALE GENOMIC DNA]</scope>
    <source>
        <strain evidence="3">NY0173</strain>
    </source>
</reference>
<dbReference type="EMBL" id="BDIP01001319">
    <property type="protein sequence ID" value="GIQ84136.1"/>
    <property type="molecule type" value="Genomic_DNA"/>
</dbReference>
<protein>
    <recommendedName>
        <fullName evidence="5">Ig-like domain-containing protein</fullName>
    </recommendedName>
</protein>
<evidence type="ECO:0000256" key="1">
    <source>
        <dbReference type="SAM" id="MobiDB-lite"/>
    </source>
</evidence>
<evidence type="ECO:0000313" key="4">
    <source>
        <dbReference type="Proteomes" id="UP000265618"/>
    </source>
</evidence>
<feature type="compositionally biased region" description="Basic and acidic residues" evidence="1">
    <location>
        <begin position="1902"/>
        <end position="1911"/>
    </location>
</feature>
<gene>
    <name evidence="3" type="ORF">KIPB_005579</name>
</gene>
<sequence length="2076" mass="219603">MRHCLLAIVLVLLCVRLAHGALATFHPTDVHVSDTCLYFWLRDSAGDTLSGPVEGSSLTLTVTWYYGDSSTTWPAVYDYTTLSYAVPLDAFPDGALTVGRHGVTLEVEDPRLGTSISLSASVQVYEDWVLSSLVRSPMVSSPTVAPTTSAADGNWLAVSMHDSYTQTSWVDMHYRVNPSAEYQLMSTPTGVIPQGTSFLAPGLAVHGDWMVWAGQTKGDPGSTVTVMFFQLDEYRWSLRQTLGVIGQDGSDFTGAPLHMGDEPFRLSLTDSVLVMCTPGDADATGTAHVFRSNESNIVVSTALVPLFGAPDPYNYPAVYFYVLDSATDKYVYEAILPGDTENYMPYGMTWCNYVALTDDTLIVANSKELVVWGDIMSNEREYTVGTLRVYSRHSSDAGQWSGSHFALEQTLVSDAAPYYITRTRDFGKHLSIVESDGSARIALHDEVYALTPDVDAGRYRVQTGRVLMYGRRQGRWVLESEVSSTVDYVGMGATIVDMDGIPSVVMLGHDEGTLRCEGTVCVPIMEHSIVTVASGPASLTFEECPSEVDMSPVRVSLMDADTDPVSDAAVSLVCRDAQGEWLSYGFPPGLVGAYLLSQDYSDCDMNQPVTIEASRPSIRTDRTSDIYYMHSVLSDGISRGVGIDIPPGVPSSATAVLWPSATDPTHIHVQVSDERGIHLSDLDSVRVMVEGREAWALFDVETGYYVSYLRSDSLSPGSHTVTVTADGVVLTTTVVIEAGPETVSVQPWPSNLEPTYLLVVVSDGTGAAMAQLDSVTVSVGETAISAPFDVSTDGYLAEMPPNSLSPGSHTVTVTADGVTLTDTITIQDGGVYTWTVAGSSGMDERPVLQEGMTSTVYVVVTDESGQRVSDGVVRVCLTAQPSDAQTCTPGYGGVYECPLTHEVTPALPVSSLYGWYGDSELEPVEVPVKGGTPSAAHTSLSPTTAVVGSSWLVSIDLRSVSDIPIDSADVSLLWGHSWDSVSAAYSPATETWIATVTTPPTYEGEASAPLQLLTDGILLLSQDIALESGTPVGGLSTVSPVVAALDTEQEYTIILRNKEGSVIRNPSLTVYTKWESVDGSVEVPVIASYDRLTGGHKVVMSTSSWPEREMNVFVGGELLMTQLISIYDSDGSVQATEIGHTKEESDGYGGTFAIASPWMWVGAPHSGADDSGKVYVFRETETGGWEEEEPILSHTPTATGLFGSALTLSDTYGYITQPGTDSVEVHIREGDSWSYRETLSIPHGMESVIDSDGSRVVAGGGLGATVSDCSSGSCMCEDSLLPGVDVTDVAISGGVLAVSTSDGETMLFQYNTMYEEWVLLHTLPYGGGGVSLSDDTLLVEDSAFIGGFGVFTRASGWGISETTSAKSIHSVPDGVSVKSQSQAPMYMSDSVIVKTETGAEGSTATVYTHSGDSGFIPAAPIPIAGDIESVTCDGSGNLIVGGASTVTLYGLAGPVSMVVDGVSTFTQGATGALLQYHYLDARGSDVSVPEGLTVSLPAVHADGTADGTSVPDTTQYPVTLSHHSSGERYQSYVDVPTQVGQSTVTTDAGGVVVCGLIQVVAGPPVGGASTLETSEAVAGETSTIALRLKSSYGDVNLVEHSVSVTWNGHTSPAAMDSKGRYTVELLGGTVAGDSLVRVSVGDTADFMTGTVTIKPAAPYPPKSTLSFPITTVVSGSDTRLTATLQDEYGNEVEGLSTLSAYCGTVIVPMVWDDHIHVYAGDIEFPGEGETEVVLLVGSTLFLSSMVTVEAPVLPPWVLPLGVLIGLVVLRLVWIGLVYLLRLAGIVPEAKSPVITLPTKRPTPEADSTQGQTEIHTQQIQEHVGGIVVLASRSKTEHSDSTSEPTLTDLSPAVQDDSEPTLTMTASLGAAASASPSKAQEIGYGNDSSRDPSAPPDSTEDTAPERERERVQGRISVGLCHPPCTGSPSVSDGAHYHYPVAEFTVTTDDETLDYGESEPTLTEMTPLPEGRGLGDIPDTACTMSQLHEDTSSTCPSAVYESPAIGPGDTSAKDSSVKRHSGTVSMQRVAAVPGILQGEMGAVGSESEEDAIRARVYAQMSQKLLEMGESSTDTYDSQ</sequence>